<dbReference type="GO" id="GO:0005886">
    <property type="term" value="C:plasma membrane"/>
    <property type="evidence" value="ECO:0007669"/>
    <property type="project" value="TreeGrafter"/>
</dbReference>
<dbReference type="PANTHER" id="PTHR30336">
    <property type="entry name" value="INNER MEMBRANE PROTEIN, PROBABLE PERMEASE"/>
    <property type="match status" value="1"/>
</dbReference>
<accession>A0A511N3G6</accession>
<dbReference type="Proteomes" id="UP000321306">
    <property type="component" value="Unassembled WGS sequence"/>
</dbReference>
<name>A0A511N3G6_DEIC1</name>
<protein>
    <recommendedName>
        <fullName evidence="1">DUF218 domain-containing protein</fullName>
    </recommendedName>
</protein>
<dbReference type="InterPro" id="IPR014729">
    <property type="entry name" value="Rossmann-like_a/b/a_fold"/>
</dbReference>
<dbReference type="RefSeq" id="WP_146884957.1">
    <property type="nucleotide sequence ID" value="NZ_BJXB01000011.1"/>
</dbReference>
<gene>
    <name evidence="2" type="ORF">DC3_26620</name>
</gene>
<dbReference type="Pfam" id="PF02698">
    <property type="entry name" value="DUF218"/>
    <property type="match status" value="1"/>
</dbReference>
<feature type="domain" description="DUF218" evidence="1">
    <location>
        <begin position="37"/>
        <end position="134"/>
    </location>
</feature>
<evidence type="ECO:0000259" key="1">
    <source>
        <dbReference type="Pfam" id="PF02698"/>
    </source>
</evidence>
<reference evidence="2 3" key="1">
    <citation type="submission" date="2019-07" db="EMBL/GenBank/DDBJ databases">
        <title>Whole genome shotgun sequence of Deinococcus cellulosilyticus NBRC 106333.</title>
        <authorList>
            <person name="Hosoyama A."/>
            <person name="Uohara A."/>
            <person name="Ohji S."/>
            <person name="Ichikawa N."/>
        </authorList>
    </citation>
    <scope>NUCLEOTIDE SEQUENCE [LARGE SCALE GENOMIC DNA]</scope>
    <source>
        <strain evidence="2 3">NBRC 106333</strain>
    </source>
</reference>
<dbReference type="InterPro" id="IPR051599">
    <property type="entry name" value="Cell_Envelope_Assoc"/>
</dbReference>
<dbReference type="AlphaFoldDB" id="A0A511N3G6"/>
<dbReference type="CDD" id="cd06259">
    <property type="entry name" value="YdcF-like"/>
    <property type="match status" value="1"/>
</dbReference>
<dbReference type="Gene3D" id="3.40.50.620">
    <property type="entry name" value="HUPs"/>
    <property type="match status" value="1"/>
</dbReference>
<sequence>MILKGPEHFLNMQTPFDRADVAFVSGTRFLAPVQKVLPLLESERISQVLLTGGKRGEDGLTEAERHQKFLLEHGISPERILLENQSMTTLENVVYGFAELLKFHGSHSIVNLRSMLVISKWQHSRRVLMQLKCFLPKNIQYFCLTYETDALLGQWQHDPEQRQRVEKEILRIQQFSGTHLLEPEPFGEGWI</sequence>
<organism evidence="2 3">
    <name type="scientific">Deinococcus cellulosilyticus (strain DSM 18568 / NBRC 106333 / KACC 11606 / 5516J-15)</name>
    <dbReference type="NCBI Taxonomy" id="1223518"/>
    <lineage>
        <taxon>Bacteria</taxon>
        <taxon>Thermotogati</taxon>
        <taxon>Deinococcota</taxon>
        <taxon>Deinococci</taxon>
        <taxon>Deinococcales</taxon>
        <taxon>Deinococcaceae</taxon>
        <taxon>Deinococcus</taxon>
    </lineage>
</organism>
<evidence type="ECO:0000313" key="2">
    <source>
        <dbReference type="EMBL" id="GEM47027.1"/>
    </source>
</evidence>
<dbReference type="PANTHER" id="PTHR30336:SF20">
    <property type="entry name" value="DUF218 DOMAIN-CONTAINING PROTEIN"/>
    <property type="match status" value="1"/>
</dbReference>
<keyword evidence="3" id="KW-1185">Reference proteome</keyword>
<evidence type="ECO:0000313" key="3">
    <source>
        <dbReference type="Proteomes" id="UP000321306"/>
    </source>
</evidence>
<comment type="caution">
    <text evidence="2">The sequence shown here is derived from an EMBL/GenBank/DDBJ whole genome shotgun (WGS) entry which is preliminary data.</text>
</comment>
<dbReference type="EMBL" id="BJXB01000011">
    <property type="protein sequence ID" value="GEM47027.1"/>
    <property type="molecule type" value="Genomic_DNA"/>
</dbReference>
<dbReference type="InterPro" id="IPR003848">
    <property type="entry name" value="DUF218"/>
</dbReference>
<proteinExistence type="predicted"/>
<dbReference type="OrthoDB" id="9782395at2"/>